<evidence type="ECO:0000313" key="1">
    <source>
        <dbReference type="EMBL" id="RJG08720.1"/>
    </source>
</evidence>
<dbReference type="AlphaFoldDB" id="A0A418X8E0"/>
<comment type="caution">
    <text evidence="1">The sequence shown here is derived from an EMBL/GenBank/DDBJ whole genome shotgun (WGS) entry which is preliminary data.</text>
</comment>
<name>A0A418X8E0_9PSED</name>
<reference evidence="1 2" key="1">
    <citation type="submission" date="2018-09" db="EMBL/GenBank/DDBJ databases">
        <authorList>
            <person name="Zhu H."/>
        </authorList>
    </citation>
    <scope>NUCLEOTIDE SEQUENCE [LARGE SCALE GENOMIC DNA]</scope>
    <source>
        <strain evidence="1 2">K1S02-6</strain>
    </source>
</reference>
<evidence type="ECO:0000313" key="2">
    <source>
        <dbReference type="Proteomes" id="UP000284021"/>
    </source>
</evidence>
<accession>A0A418X8E0</accession>
<sequence length="65" mass="7191">MQRNNKRLTGTAAQLVHISECGGWDAFLEKIADQVLCSFAQTYNDAARRPHLRVIGGTEKKFGGN</sequence>
<protein>
    <submittedName>
        <fullName evidence="1">Uncharacterized protein</fullName>
    </submittedName>
</protein>
<organism evidence="1 2">
    <name type="scientific">Pseudomonas cavernicola</name>
    <dbReference type="NCBI Taxonomy" id="2320866"/>
    <lineage>
        <taxon>Bacteria</taxon>
        <taxon>Pseudomonadati</taxon>
        <taxon>Pseudomonadota</taxon>
        <taxon>Gammaproteobacteria</taxon>
        <taxon>Pseudomonadales</taxon>
        <taxon>Pseudomonadaceae</taxon>
        <taxon>Pseudomonas</taxon>
    </lineage>
</organism>
<dbReference type="EMBL" id="QYUR01000008">
    <property type="protein sequence ID" value="RJG08720.1"/>
    <property type="molecule type" value="Genomic_DNA"/>
</dbReference>
<gene>
    <name evidence="1" type="ORF">D3879_22850</name>
</gene>
<keyword evidence="2" id="KW-1185">Reference proteome</keyword>
<dbReference type="Proteomes" id="UP000284021">
    <property type="component" value="Unassembled WGS sequence"/>
</dbReference>
<proteinExistence type="predicted"/>